<evidence type="ECO:0000313" key="3">
    <source>
        <dbReference type="EMBL" id="QHT28580.1"/>
    </source>
</evidence>
<keyword evidence="1" id="KW-0812">Transmembrane</keyword>
<protein>
    <recommendedName>
        <fullName evidence="2">Minor capsid protein P9 transmembrane helices domain-containing protein</fullName>
    </recommendedName>
</protein>
<reference evidence="3" key="1">
    <citation type="journal article" date="2020" name="Nature">
        <title>Giant virus diversity and host interactions through global metagenomics.</title>
        <authorList>
            <person name="Schulz F."/>
            <person name="Roux S."/>
            <person name="Paez-Espino D."/>
            <person name="Jungbluth S."/>
            <person name="Walsh D.A."/>
            <person name="Denef V.J."/>
            <person name="McMahon K.D."/>
            <person name="Konstantinidis K.T."/>
            <person name="Eloe-Fadrosh E.A."/>
            <person name="Kyrpides N.C."/>
            <person name="Woyke T."/>
        </authorList>
    </citation>
    <scope>NUCLEOTIDE SEQUENCE</scope>
    <source>
        <strain evidence="3">GVMAG-M-3300001351-8</strain>
    </source>
</reference>
<dbReference type="Pfam" id="PF19066">
    <property type="entry name" value="P9_TM"/>
    <property type="match status" value="1"/>
</dbReference>
<accession>A0A6C0EJR7</accession>
<feature type="transmembrane region" description="Helical" evidence="1">
    <location>
        <begin position="56"/>
        <end position="71"/>
    </location>
</feature>
<dbReference type="EMBL" id="MN738863">
    <property type="protein sequence ID" value="QHT28580.1"/>
    <property type="molecule type" value="Genomic_DNA"/>
</dbReference>
<organism evidence="3">
    <name type="scientific">viral metagenome</name>
    <dbReference type="NCBI Taxonomy" id="1070528"/>
    <lineage>
        <taxon>unclassified sequences</taxon>
        <taxon>metagenomes</taxon>
        <taxon>organismal metagenomes</taxon>
    </lineage>
</organism>
<proteinExistence type="predicted"/>
<evidence type="ECO:0000259" key="2">
    <source>
        <dbReference type="Pfam" id="PF19066"/>
    </source>
</evidence>
<sequence>MEVFWSDSIKILYENDKLKQFFPQKNMTLEERLNSIVRLSLYISSVLVIYSKNHQYIYIFFIALILTYLIYKNRYNAYNDYFLDYANNLVHKYIEPTKNNPFMNISLDDYTKNPNRESMSKKKNVNNEIKNKFNIDLYKDFGDVFEKENSQRQFYTTPVTTIPNKQDEFADWLYGNEPAKSCKEGNPEQCVKNIYSPLYNRVGNNGL</sequence>
<dbReference type="InterPro" id="IPR043915">
    <property type="entry name" value="P9_TM"/>
</dbReference>
<keyword evidence="1" id="KW-0472">Membrane</keyword>
<dbReference type="AlphaFoldDB" id="A0A6C0EJR7"/>
<evidence type="ECO:0000256" key="1">
    <source>
        <dbReference type="SAM" id="Phobius"/>
    </source>
</evidence>
<keyword evidence="1" id="KW-1133">Transmembrane helix</keyword>
<feature type="domain" description="Minor capsid protein P9 transmembrane helices" evidence="2">
    <location>
        <begin position="4"/>
        <end position="72"/>
    </location>
</feature>
<name>A0A6C0EJR7_9ZZZZ</name>